<gene>
    <name evidence="3" type="ORF">N7458_007633</name>
</gene>
<proteinExistence type="predicted"/>
<feature type="region of interest" description="Disordered" evidence="1">
    <location>
        <begin position="125"/>
        <end position="145"/>
    </location>
</feature>
<dbReference type="EMBL" id="JAPVEA010000007">
    <property type="protein sequence ID" value="KAJ5443761.1"/>
    <property type="molecule type" value="Genomic_DNA"/>
</dbReference>
<reference evidence="3" key="2">
    <citation type="journal article" date="2023" name="IMA Fungus">
        <title>Comparative genomic study of the Penicillium genus elucidates a diverse pangenome and 15 lateral gene transfer events.</title>
        <authorList>
            <person name="Petersen C."/>
            <person name="Sorensen T."/>
            <person name="Nielsen M.R."/>
            <person name="Sondergaard T.E."/>
            <person name="Sorensen J.L."/>
            <person name="Fitzpatrick D.A."/>
            <person name="Frisvad J.C."/>
            <person name="Nielsen K.L."/>
        </authorList>
    </citation>
    <scope>NUCLEOTIDE SEQUENCE</scope>
    <source>
        <strain evidence="3">IBT 16125</strain>
    </source>
</reference>
<feature type="chain" id="PRO_5042077892" evidence="2">
    <location>
        <begin position="22"/>
        <end position="145"/>
    </location>
</feature>
<comment type="caution">
    <text evidence="3">The sequence shown here is derived from an EMBL/GenBank/DDBJ whole genome shotgun (WGS) entry which is preliminary data.</text>
</comment>
<dbReference type="AlphaFoldDB" id="A0AAD6C1F3"/>
<evidence type="ECO:0000256" key="2">
    <source>
        <dbReference type="SAM" id="SignalP"/>
    </source>
</evidence>
<name>A0AAD6C1F3_9EURO</name>
<organism evidence="3 4">
    <name type="scientific">Penicillium daleae</name>
    <dbReference type="NCBI Taxonomy" id="63821"/>
    <lineage>
        <taxon>Eukaryota</taxon>
        <taxon>Fungi</taxon>
        <taxon>Dikarya</taxon>
        <taxon>Ascomycota</taxon>
        <taxon>Pezizomycotina</taxon>
        <taxon>Eurotiomycetes</taxon>
        <taxon>Eurotiomycetidae</taxon>
        <taxon>Eurotiales</taxon>
        <taxon>Aspergillaceae</taxon>
        <taxon>Penicillium</taxon>
    </lineage>
</organism>
<accession>A0AAD6C1F3</accession>
<evidence type="ECO:0000313" key="3">
    <source>
        <dbReference type="EMBL" id="KAJ5443761.1"/>
    </source>
</evidence>
<evidence type="ECO:0000256" key="1">
    <source>
        <dbReference type="SAM" id="MobiDB-lite"/>
    </source>
</evidence>
<feature type="signal peptide" evidence="2">
    <location>
        <begin position="1"/>
        <end position="21"/>
    </location>
</feature>
<protein>
    <submittedName>
        <fullName evidence="3">Uncharacterized protein</fullName>
    </submittedName>
</protein>
<evidence type="ECO:0000313" key="4">
    <source>
        <dbReference type="Proteomes" id="UP001213681"/>
    </source>
</evidence>
<sequence length="145" mass="16388">MKLITLTITTFLALLTPTALAWDESISEREDPYTRLLLKNNLTEEVLGELWLKEAWENKHCIDIAPFQATWITVDRWNCGTQQCTAFESTDCTGEGYAFFSRGLDKRVGQWLSVPWGSVKCGWEDRSSCSETAPITSAPGHTPKR</sequence>
<dbReference type="GeneID" id="81601258"/>
<reference evidence="3" key="1">
    <citation type="submission" date="2022-12" db="EMBL/GenBank/DDBJ databases">
        <authorList>
            <person name="Petersen C."/>
        </authorList>
    </citation>
    <scope>NUCLEOTIDE SEQUENCE</scope>
    <source>
        <strain evidence="3">IBT 16125</strain>
    </source>
</reference>
<dbReference type="RefSeq" id="XP_056763841.1">
    <property type="nucleotide sequence ID" value="XM_056911015.1"/>
</dbReference>
<dbReference type="Proteomes" id="UP001213681">
    <property type="component" value="Unassembled WGS sequence"/>
</dbReference>
<keyword evidence="4" id="KW-1185">Reference proteome</keyword>
<keyword evidence="2" id="KW-0732">Signal</keyword>